<evidence type="ECO:0000256" key="8">
    <source>
        <dbReference type="SAM" id="Phobius"/>
    </source>
</evidence>
<sequence length="616" mass="66247">MRRIVLSAVFVLRLAAAVDRGRLLRAVGLMTVGYLATPVIALGLREFTEAALARRLEVATWVIGGVAVLLVLELMLGHFAHLSYFEVGELAETTLNEELVRHVNGSRGLERLDDPAFADNVNLVREELGNTRTAVESVLQLGGLALQTALTTVVLVTLDPRLALLPLAALPSVLVGRWAQNLLESAKEASAENTRRTRHLLALATAPASIKEIRLFHAEAALLREQDANWSRTSAVLRRAHLRAATLRAAGQLVFALAYGGAITLVLWQAEQGRAGVGDVILVITLAVQVSVQVAGAATLLTGLQGVGRTLDRLTSLRDHGSREQGSREHEAGERGSRKRGHATPSRTSPVPGAVPAVLREGIRLENLSFVYPGTGKVILEDLNLTIPAGGSVALVGENGAGKSTLVKLLCGLYQPTSGRILVDGTDLRDLPAGEWQARVASLFQDFARFELLLRENVGVGDVARMEDEQAVLRAVELARAGRIVASVPGGLSGLLGHGYGQGTELSMGQWQTLGLARSQMREDPLLLVLDEPAAALDAAAEHAIFERYANLSADTGRRSGGITLFVSHRFSTVRMADMIVVLDRGRVAESGDHRALVTRRGLYAELYELQERIYH</sequence>
<dbReference type="InterPro" id="IPR003439">
    <property type="entry name" value="ABC_transporter-like_ATP-bd"/>
</dbReference>
<evidence type="ECO:0000256" key="4">
    <source>
        <dbReference type="ARBA" id="ARBA00022840"/>
    </source>
</evidence>
<keyword evidence="3" id="KW-0547">Nucleotide-binding</keyword>
<dbReference type="PANTHER" id="PTHR24221">
    <property type="entry name" value="ATP-BINDING CASSETTE SUB-FAMILY B"/>
    <property type="match status" value="1"/>
</dbReference>
<keyword evidence="2 8" id="KW-0812">Transmembrane</keyword>
<feature type="region of interest" description="Disordered" evidence="7">
    <location>
        <begin position="315"/>
        <end position="353"/>
    </location>
</feature>
<dbReference type="Pfam" id="PF00005">
    <property type="entry name" value="ABC_tran"/>
    <property type="match status" value="1"/>
</dbReference>
<dbReference type="PROSITE" id="PS50929">
    <property type="entry name" value="ABC_TM1F"/>
    <property type="match status" value="1"/>
</dbReference>
<evidence type="ECO:0000256" key="3">
    <source>
        <dbReference type="ARBA" id="ARBA00022741"/>
    </source>
</evidence>
<feature type="transmembrane region" description="Helical" evidence="8">
    <location>
        <begin position="56"/>
        <end position="80"/>
    </location>
</feature>
<evidence type="ECO:0000259" key="10">
    <source>
        <dbReference type="PROSITE" id="PS50929"/>
    </source>
</evidence>
<name>A0ABX9L9X3_9ACTN</name>
<feature type="domain" description="ABC transmembrane type-1" evidence="10">
    <location>
        <begin position="26"/>
        <end position="306"/>
    </location>
</feature>
<evidence type="ECO:0000256" key="7">
    <source>
        <dbReference type="SAM" id="MobiDB-lite"/>
    </source>
</evidence>
<proteinExistence type="predicted"/>
<evidence type="ECO:0000313" key="12">
    <source>
        <dbReference type="Proteomes" id="UP000262538"/>
    </source>
</evidence>
<dbReference type="InterPro" id="IPR036640">
    <property type="entry name" value="ABC1_TM_sf"/>
</dbReference>
<feature type="domain" description="ABC transporter" evidence="9">
    <location>
        <begin position="363"/>
        <end position="610"/>
    </location>
</feature>
<comment type="subcellular location">
    <subcellularLocation>
        <location evidence="1">Cell membrane</location>
        <topology evidence="1">Multi-pass membrane protein</topology>
    </subcellularLocation>
</comment>
<accession>A0ABX9L9X3</accession>
<evidence type="ECO:0000256" key="6">
    <source>
        <dbReference type="ARBA" id="ARBA00023136"/>
    </source>
</evidence>
<dbReference type="SUPFAM" id="SSF90123">
    <property type="entry name" value="ABC transporter transmembrane region"/>
    <property type="match status" value="1"/>
</dbReference>
<evidence type="ECO:0000313" key="11">
    <source>
        <dbReference type="EMBL" id="RGA00773.1"/>
    </source>
</evidence>
<reference evidence="11 12" key="1">
    <citation type="submission" date="2018-08" db="EMBL/GenBank/DDBJ databases">
        <title>Microbispora. triticiradicis sp. nov., a novel actinomycete isolated from the root of wheat (Triticum aestivum L.)).</title>
        <authorList>
            <person name="Han C."/>
        </authorList>
    </citation>
    <scope>NUCLEOTIDE SEQUENCE [LARGE SCALE GENOMIC DNA]</scope>
    <source>
        <strain evidence="11 12">NEAU-HRDPA2-9</strain>
    </source>
</reference>
<protein>
    <submittedName>
        <fullName evidence="11">ABC transporter ATP-binding protein</fullName>
    </submittedName>
</protein>
<dbReference type="InterPro" id="IPR003593">
    <property type="entry name" value="AAA+_ATPase"/>
</dbReference>
<dbReference type="CDD" id="cd03228">
    <property type="entry name" value="ABCC_MRP_Like"/>
    <property type="match status" value="1"/>
</dbReference>
<feature type="transmembrane region" description="Helical" evidence="8">
    <location>
        <begin position="27"/>
        <end position="44"/>
    </location>
</feature>
<feature type="transmembrane region" description="Helical" evidence="8">
    <location>
        <begin position="247"/>
        <end position="268"/>
    </location>
</feature>
<dbReference type="Proteomes" id="UP000262538">
    <property type="component" value="Unassembled WGS sequence"/>
</dbReference>
<dbReference type="RefSeq" id="WP_117410170.1">
    <property type="nucleotide sequence ID" value="NZ_QFZU02000192.1"/>
</dbReference>
<keyword evidence="5 8" id="KW-1133">Transmembrane helix</keyword>
<dbReference type="InterPro" id="IPR039421">
    <property type="entry name" value="Type_1_exporter"/>
</dbReference>
<dbReference type="InterPro" id="IPR027417">
    <property type="entry name" value="P-loop_NTPase"/>
</dbReference>
<evidence type="ECO:0000256" key="5">
    <source>
        <dbReference type="ARBA" id="ARBA00022989"/>
    </source>
</evidence>
<feature type="compositionally biased region" description="Basic and acidic residues" evidence="7">
    <location>
        <begin position="315"/>
        <end position="336"/>
    </location>
</feature>
<dbReference type="InterPro" id="IPR011527">
    <property type="entry name" value="ABC1_TM_dom"/>
</dbReference>
<dbReference type="Gene3D" id="1.20.1560.10">
    <property type="entry name" value="ABC transporter type 1, transmembrane domain"/>
    <property type="match status" value="1"/>
</dbReference>
<keyword evidence="4 11" id="KW-0067">ATP-binding</keyword>
<dbReference type="SUPFAM" id="SSF52540">
    <property type="entry name" value="P-loop containing nucleoside triphosphate hydrolases"/>
    <property type="match status" value="1"/>
</dbReference>
<evidence type="ECO:0000259" key="9">
    <source>
        <dbReference type="PROSITE" id="PS50893"/>
    </source>
</evidence>
<keyword evidence="6 8" id="KW-0472">Membrane</keyword>
<dbReference type="PANTHER" id="PTHR24221:SF646">
    <property type="entry name" value="HAEMOLYSIN SECRETION ATP-BINDING PROTEIN"/>
    <property type="match status" value="1"/>
</dbReference>
<evidence type="ECO:0000256" key="1">
    <source>
        <dbReference type="ARBA" id="ARBA00004651"/>
    </source>
</evidence>
<dbReference type="PROSITE" id="PS50893">
    <property type="entry name" value="ABC_TRANSPORTER_2"/>
    <property type="match status" value="1"/>
</dbReference>
<comment type="caution">
    <text evidence="11">The sequence shown here is derived from an EMBL/GenBank/DDBJ whole genome shotgun (WGS) entry which is preliminary data.</text>
</comment>
<dbReference type="GO" id="GO:0005524">
    <property type="term" value="F:ATP binding"/>
    <property type="evidence" value="ECO:0007669"/>
    <property type="project" value="UniProtKB-KW"/>
</dbReference>
<dbReference type="Gene3D" id="3.40.50.300">
    <property type="entry name" value="P-loop containing nucleotide triphosphate hydrolases"/>
    <property type="match status" value="1"/>
</dbReference>
<dbReference type="EMBL" id="QFZU02000192">
    <property type="protein sequence ID" value="RGA00773.1"/>
    <property type="molecule type" value="Genomic_DNA"/>
</dbReference>
<organism evidence="11 12">
    <name type="scientific">Microbispora triticiradicis</name>
    <dbReference type="NCBI Taxonomy" id="2200763"/>
    <lineage>
        <taxon>Bacteria</taxon>
        <taxon>Bacillati</taxon>
        <taxon>Actinomycetota</taxon>
        <taxon>Actinomycetes</taxon>
        <taxon>Streptosporangiales</taxon>
        <taxon>Streptosporangiaceae</taxon>
        <taxon>Microbispora</taxon>
    </lineage>
</organism>
<evidence type="ECO:0000256" key="2">
    <source>
        <dbReference type="ARBA" id="ARBA00022692"/>
    </source>
</evidence>
<gene>
    <name evidence="11" type="ORF">DI270_033305</name>
</gene>
<dbReference type="SMART" id="SM00382">
    <property type="entry name" value="AAA"/>
    <property type="match status" value="1"/>
</dbReference>
<keyword evidence="12" id="KW-1185">Reference proteome</keyword>